<dbReference type="KEGG" id="puo:RZN69_14030"/>
<organism evidence="1 2">
    <name type="scientific">Rubellicoccus peritrichatus</name>
    <dbReference type="NCBI Taxonomy" id="3080537"/>
    <lineage>
        <taxon>Bacteria</taxon>
        <taxon>Pseudomonadati</taxon>
        <taxon>Verrucomicrobiota</taxon>
        <taxon>Opitutia</taxon>
        <taxon>Puniceicoccales</taxon>
        <taxon>Cerasicoccaceae</taxon>
        <taxon>Rubellicoccus</taxon>
    </lineage>
</organism>
<proteinExistence type="predicted"/>
<evidence type="ECO:0000313" key="2">
    <source>
        <dbReference type="Proteomes" id="UP001304300"/>
    </source>
</evidence>
<keyword evidence="2" id="KW-1185">Reference proteome</keyword>
<dbReference type="AlphaFoldDB" id="A0AAQ3QTT5"/>
<evidence type="ECO:0000313" key="1">
    <source>
        <dbReference type="EMBL" id="WOO39738.1"/>
    </source>
</evidence>
<dbReference type="EMBL" id="CP136920">
    <property type="protein sequence ID" value="WOO39738.1"/>
    <property type="molecule type" value="Genomic_DNA"/>
</dbReference>
<dbReference type="RefSeq" id="WP_317831736.1">
    <property type="nucleotide sequence ID" value="NZ_CP136920.1"/>
</dbReference>
<accession>A0AAQ3QTT5</accession>
<sequence length="307" mass="33650">MKKTFIYLSYGLISILPLAAQDIELRIDLGTTDSPGNWTNVNHLINSVDAIDFNTGENTGATVSHLFPSLGGAIENADVDWVVSTAFLDAGVSNFSGGSLTVSNLPAGVYDVEVVASSGFDSFSGTIEVNGQTASSTFRGTAVPAIWNANTDGTNPINWLVFDDVELTSSGKIDVIARISDGSFVAINAIRITGTTTTMPSVSNAVEVFGDTTNGNAWYRSNWFGWYNDVSSPWIFHNELSWFWLPDTSTSTEIWMYTLWGGWIFTSEAAFPSLYSVDLGVWLFYDTSSTIDQRWFFNFSTNEWINL</sequence>
<name>A0AAQ3QTT5_9BACT</name>
<protein>
    <submittedName>
        <fullName evidence="1">Uncharacterized protein</fullName>
    </submittedName>
</protein>
<reference evidence="1 2" key="1">
    <citation type="submission" date="2023-10" db="EMBL/GenBank/DDBJ databases">
        <title>Rubellicoccus peritrichatus gen. nov., sp. nov., isolated from an algae of coral reef tank.</title>
        <authorList>
            <person name="Luo J."/>
        </authorList>
    </citation>
    <scope>NUCLEOTIDE SEQUENCE [LARGE SCALE GENOMIC DNA]</scope>
    <source>
        <strain evidence="1 2">CR14</strain>
    </source>
</reference>
<dbReference type="Proteomes" id="UP001304300">
    <property type="component" value="Chromosome"/>
</dbReference>
<gene>
    <name evidence="1" type="ORF">RZN69_14030</name>
</gene>